<dbReference type="AlphaFoldDB" id="A0AAV1RQT6"/>
<comment type="caution">
    <text evidence="1">The sequence shown here is derived from an EMBL/GenBank/DDBJ whole genome shotgun (WGS) entry which is preliminary data.</text>
</comment>
<sequence length="73" mass="8360">GLRGGFKYLVTTLNAKLTFVRFTILHNLSLGYEFLHHNYVRSLLDYMPSLVDSPTLRLIIVVDILAIMIIIPE</sequence>
<keyword evidence="2" id="KW-1185">Reference proteome</keyword>
<gene>
    <name evidence="1" type="ORF">DCAF_LOCUS13193</name>
</gene>
<protein>
    <submittedName>
        <fullName evidence="1">Uncharacterized protein</fullName>
    </submittedName>
</protein>
<evidence type="ECO:0000313" key="2">
    <source>
        <dbReference type="Proteomes" id="UP001314170"/>
    </source>
</evidence>
<dbReference type="EMBL" id="CAWUPB010001111">
    <property type="protein sequence ID" value="CAK7338151.1"/>
    <property type="molecule type" value="Genomic_DNA"/>
</dbReference>
<reference evidence="1 2" key="1">
    <citation type="submission" date="2024-01" db="EMBL/GenBank/DDBJ databases">
        <authorList>
            <person name="Waweru B."/>
        </authorList>
    </citation>
    <scope>NUCLEOTIDE SEQUENCE [LARGE SCALE GENOMIC DNA]</scope>
</reference>
<dbReference type="Proteomes" id="UP001314170">
    <property type="component" value="Unassembled WGS sequence"/>
</dbReference>
<organism evidence="1 2">
    <name type="scientific">Dovyalis caffra</name>
    <dbReference type="NCBI Taxonomy" id="77055"/>
    <lineage>
        <taxon>Eukaryota</taxon>
        <taxon>Viridiplantae</taxon>
        <taxon>Streptophyta</taxon>
        <taxon>Embryophyta</taxon>
        <taxon>Tracheophyta</taxon>
        <taxon>Spermatophyta</taxon>
        <taxon>Magnoliopsida</taxon>
        <taxon>eudicotyledons</taxon>
        <taxon>Gunneridae</taxon>
        <taxon>Pentapetalae</taxon>
        <taxon>rosids</taxon>
        <taxon>fabids</taxon>
        <taxon>Malpighiales</taxon>
        <taxon>Salicaceae</taxon>
        <taxon>Flacourtieae</taxon>
        <taxon>Dovyalis</taxon>
    </lineage>
</organism>
<evidence type="ECO:0000313" key="1">
    <source>
        <dbReference type="EMBL" id="CAK7338151.1"/>
    </source>
</evidence>
<name>A0AAV1RQT6_9ROSI</name>
<feature type="non-terminal residue" evidence="1">
    <location>
        <position position="1"/>
    </location>
</feature>
<proteinExistence type="predicted"/>
<accession>A0AAV1RQT6</accession>